<dbReference type="PANTHER" id="PTHR23089">
    <property type="entry name" value="HISTIDINE TRIAD HIT PROTEIN"/>
    <property type="match status" value="1"/>
</dbReference>
<accession>A0A9D1SWK1</accession>
<dbReference type="InterPro" id="IPR019808">
    <property type="entry name" value="Histidine_triad_CS"/>
</dbReference>
<dbReference type="GO" id="GO:0003824">
    <property type="term" value="F:catalytic activity"/>
    <property type="evidence" value="ECO:0007669"/>
    <property type="project" value="InterPro"/>
</dbReference>
<evidence type="ECO:0000256" key="1">
    <source>
        <dbReference type="PIRSR" id="PIRSR601310-1"/>
    </source>
</evidence>
<reference evidence="5" key="1">
    <citation type="submission" date="2020-10" db="EMBL/GenBank/DDBJ databases">
        <authorList>
            <person name="Gilroy R."/>
        </authorList>
    </citation>
    <scope>NUCLEOTIDE SEQUENCE</scope>
    <source>
        <strain evidence="5">10406</strain>
    </source>
</reference>
<dbReference type="PRINTS" id="PR00332">
    <property type="entry name" value="HISTRIAD"/>
</dbReference>
<evidence type="ECO:0000259" key="4">
    <source>
        <dbReference type="PROSITE" id="PS51084"/>
    </source>
</evidence>
<reference evidence="5" key="2">
    <citation type="journal article" date="2021" name="PeerJ">
        <title>Extensive microbial diversity within the chicken gut microbiome revealed by metagenomics and culture.</title>
        <authorList>
            <person name="Gilroy R."/>
            <person name="Ravi A."/>
            <person name="Getino M."/>
            <person name="Pursley I."/>
            <person name="Horton D.L."/>
            <person name="Alikhan N.F."/>
            <person name="Baker D."/>
            <person name="Gharbi K."/>
            <person name="Hall N."/>
            <person name="Watson M."/>
            <person name="Adriaenssens E.M."/>
            <person name="Foster-Nyarko E."/>
            <person name="Jarju S."/>
            <person name="Secka A."/>
            <person name="Antonio M."/>
            <person name="Oren A."/>
            <person name="Chaudhuri R.R."/>
            <person name="La Ragione R."/>
            <person name="Hildebrand F."/>
            <person name="Pallen M.J."/>
        </authorList>
    </citation>
    <scope>NUCLEOTIDE SEQUENCE</scope>
    <source>
        <strain evidence="5">10406</strain>
    </source>
</reference>
<dbReference type="EMBL" id="DVOE01000040">
    <property type="protein sequence ID" value="HIU98735.1"/>
    <property type="molecule type" value="Genomic_DNA"/>
</dbReference>
<dbReference type="PROSITE" id="PS00892">
    <property type="entry name" value="HIT_1"/>
    <property type="match status" value="1"/>
</dbReference>
<dbReference type="SUPFAM" id="SSF54197">
    <property type="entry name" value="HIT-like"/>
    <property type="match status" value="1"/>
</dbReference>
<dbReference type="InterPro" id="IPR001310">
    <property type="entry name" value="Histidine_triad_HIT"/>
</dbReference>
<organism evidence="5 6">
    <name type="scientific">Candidatus Limadaptatus stercoripullorum</name>
    <dbReference type="NCBI Taxonomy" id="2840846"/>
    <lineage>
        <taxon>Bacteria</taxon>
        <taxon>Bacillati</taxon>
        <taxon>Bacillota</taxon>
        <taxon>Clostridia</taxon>
        <taxon>Eubacteriales</taxon>
        <taxon>Candidatus Limadaptatus</taxon>
    </lineage>
</organism>
<gene>
    <name evidence="5" type="ORF">IAC73_02705</name>
</gene>
<dbReference type="Gene3D" id="3.30.428.10">
    <property type="entry name" value="HIT-like"/>
    <property type="match status" value="1"/>
</dbReference>
<dbReference type="AlphaFoldDB" id="A0A9D1SWK1"/>
<sequence length="113" mass="12198">MEDCIFCKIIGGDIPSTKVYEDEDMVIIKDIAPQAPVHLLLLPKQHYPDIIAMSDEQAQTLARCLKKLSAMTAELGLEGGFRLVSNKGADACQSVGHLHIHILGGGQLADKMG</sequence>
<protein>
    <submittedName>
        <fullName evidence="5">Histidine triad nucleotide-binding protein</fullName>
    </submittedName>
</protein>
<evidence type="ECO:0000256" key="2">
    <source>
        <dbReference type="PIRSR" id="PIRSR601310-3"/>
    </source>
</evidence>
<dbReference type="Proteomes" id="UP000886857">
    <property type="component" value="Unassembled WGS sequence"/>
</dbReference>
<feature type="active site" description="Tele-AMP-histidine intermediate" evidence="1">
    <location>
        <position position="99"/>
    </location>
</feature>
<feature type="domain" description="HIT" evidence="4">
    <location>
        <begin position="5"/>
        <end position="113"/>
    </location>
</feature>
<evidence type="ECO:0000256" key="3">
    <source>
        <dbReference type="PROSITE-ProRule" id="PRU00464"/>
    </source>
</evidence>
<dbReference type="InterPro" id="IPR011146">
    <property type="entry name" value="HIT-like"/>
</dbReference>
<evidence type="ECO:0000313" key="6">
    <source>
        <dbReference type="Proteomes" id="UP000886857"/>
    </source>
</evidence>
<comment type="caution">
    <text evidence="5">The sequence shown here is derived from an EMBL/GenBank/DDBJ whole genome shotgun (WGS) entry which is preliminary data.</text>
</comment>
<dbReference type="CDD" id="cd01276">
    <property type="entry name" value="PKCI_related"/>
    <property type="match status" value="1"/>
</dbReference>
<evidence type="ECO:0000313" key="5">
    <source>
        <dbReference type="EMBL" id="HIU98735.1"/>
    </source>
</evidence>
<dbReference type="Pfam" id="PF11969">
    <property type="entry name" value="DcpS_C"/>
    <property type="match status" value="1"/>
</dbReference>
<dbReference type="PROSITE" id="PS51084">
    <property type="entry name" value="HIT_2"/>
    <property type="match status" value="1"/>
</dbReference>
<proteinExistence type="predicted"/>
<dbReference type="InterPro" id="IPR036265">
    <property type="entry name" value="HIT-like_sf"/>
</dbReference>
<name>A0A9D1SWK1_9FIRM</name>
<feature type="short sequence motif" description="Histidine triad motif" evidence="2 3">
    <location>
        <begin position="97"/>
        <end position="101"/>
    </location>
</feature>